<keyword evidence="2" id="KW-0866">Nonsense-mediated mRNA decay</keyword>
<dbReference type="InterPro" id="IPR005120">
    <property type="entry name" value="UPF3_dom"/>
</dbReference>
<dbReference type="EMBL" id="PKPP01004924">
    <property type="protein sequence ID" value="PWA62190.1"/>
    <property type="molecule type" value="Genomic_DNA"/>
</dbReference>
<dbReference type="InterPro" id="IPR012677">
    <property type="entry name" value="Nucleotide-bd_a/b_plait_sf"/>
</dbReference>
<dbReference type="PANTHER" id="PTHR46313">
    <property type="match status" value="1"/>
</dbReference>
<dbReference type="SUPFAM" id="SSF54928">
    <property type="entry name" value="RNA-binding domain, RBD"/>
    <property type="match status" value="1"/>
</dbReference>
<protein>
    <submittedName>
        <fullName evidence="5">FAD/NAD(P)-binding oxidoreductase family protein</fullName>
    </submittedName>
</protein>
<dbReference type="InterPro" id="IPR035979">
    <property type="entry name" value="RBD_domain_sf"/>
</dbReference>
<feature type="compositionally biased region" description="Low complexity" evidence="3">
    <location>
        <begin position="160"/>
        <end position="172"/>
    </location>
</feature>
<accession>A0A2U1MLP0</accession>
<keyword evidence="6" id="KW-1185">Reference proteome</keyword>
<dbReference type="InterPro" id="IPR045892">
    <property type="entry name" value="CrtISO-like"/>
</dbReference>
<dbReference type="SUPFAM" id="SSF51905">
    <property type="entry name" value="FAD/NAD(P)-binding domain"/>
    <property type="match status" value="1"/>
</dbReference>
<dbReference type="STRING" id="35608.A0A2U1MLP0"/>
<evidence type="ECO:0000256" key="1">
    <source>
        <dbReference type="ARBA" id="ARBA00005991"/>
    </source>
</evidence>
<feature type="domain" description="UPF3" evidence="4">
    <location>
        <begin position="20"/>
        <end position="140"/>
    </location>
</feature>
<feature type="region of interest" description="Disordered" evidence="3">
    <location>
        <begin position="157"/>
        <end position="203"/>
    </location>
</feature>
<dbReference type="GO" id="GO:0016116">
    <property type="term" value="P:carotenoid metabolic process"/>
    <property type="evidence" value="ECO:0007669"/>
    <property type="project" value="InterPro"/>
</dbReference>
<proteinExistence type="inferred from homology"/>
<feature type="region of interest" description="Disordered" evidence="3">
    <location>
        <begin position="256"/>
        <end position="461"/>
    </location>
</feature>
<evidence type="ECO:0000313" key="6">
    <source>
        <dbReference type="Proteomes" id="UP000245207"/>
    </source>
</evidence>
<dbReference type="CDD" id="cd12455">
    <property type="entry name" value="RRM_like_Smg4_UPF3"/>
    <property type="match status" value="1"/>
</dbReference>
<comment type="caution">
    <text evidence="5">The sequence shown here is derived from an EMBL/GenBank/DDBJ whole genome shotgun (WGS) entry which is preliminary data.</text>
</comment>
<feature type="compositionally biased region" description="Low complexity" evidence="3">
    <location>
        <begin position="258"/>
        <end position="276"/>
    </location>
</feature>
<evidence type="ECO:0000256" key="2">
    <source>
        <dbReference type="ARBA" id="ARBA00023161"/>
    </source>
</evidence>
<dbReference type="Proteomes" id="UP000245207">
    <property type="component" value="Unassembled WGS sequence"/>
</dbReference>
<evidence type="ECO:0000313" key="5">
    <source>
        <dbReference type="EMBL" id="PWA62190.1"/>
    </source>
</evidence>
<dbReference type="AlphaFoldDB" id="A0A2U1MLP0"/>
<dbReference type="Gene3D" id="3.30.70.330">
    <property type="match status" value="1"/>
</dbReference>
<organism evidence="5 6">
    <name type="scientific">Artemisia annua</name>
    <name type="common">Sweet wormwood</name>
    <dbReference type="NCBI Taxonomy" id="35608"/>
    <lineage>
        <taxon>Eukaryota</taxon>
        <taxon>Viridiplantae</taxon>
        <taxon>Streptophyta</taxon>
        <taxon>Embryophyta</taxon>
        <taxon>Tracheophyta</taxon>
        <taxon>Spermatophyta</taxon>
        <taxon>Magnoliopsida</taxon>
        <taxon>eudicotyledons</taxon>
        <taxon>Gunneridae</taxon>
        <taxon>Pentapetalae</taxon>
        <taxon>asterids</taxon>
        <taxon>campanulids</taxon>
        <taxon>Asterales</taxon>
        <taxon>Asteraceae</taxon>
        <taxon>Asteroideae</taxon>
        <taxon>Anthemideae</taxon>
        <taxon>Artemisiinae</taxon>
        <taxon>Artemisia</taxon>
    </lineage>
</organism>
<dbReference type="OrthoDB" id="7777654at2759"/>
<dbReference type="GO" id="GO:0003676">
    <property type="term" value="F:nucleic acid binding"/>
    <property type="evidence" value="ECO:0007669"/>
    <property type="project" value="InterPro"/>
</dbReference>
<gene>
    <name evidence="5" type="ORF">CTI12_AA364590</name>
</gene>
<feature type="compositionally biased region" description="Low complexity" evidence="3">
    <location>
        <begin position="382"/>
        <end position="393"/>
    </location>
</feature>
<feature type="compositionally biased region" description="Basic and acidic residues" evidence="3">
    <location>
        <begin position="372"/>
        <end position="381"/>
    </location>
</feature>
<sequence length="904" mass="98978">MSKHPLLDMVLIIFTERLYSLKCQSYARVYIDFKQPEDVLEFAEFFDGHVFVNEKGTQFKTIVEYAPSQRVPKQWSKKDGREGTIDKDPEYLEFVELLAKPVENLPSAEIQLERKEAERAGTAKEGPIITPLMNFILQKRAAKGGPRRSLLNGRLARTIGASSSSPSSAVPRRGSERRRAPTTMYVPRDNGIGRNGKEKSTYVQVHKRDDQLVSEKPVGSSAASGSVVLDEGRGASDIGKKKILLLKGKEKEIPHLTSGLSSQQSSSSVKLSGSGVPKQNQQREASGRIIRSILVNKDARQSRSEQQNQAPNRDMDRRPPRYSNVPPLLKDSNSLPDDKVSGHDVHGFYSEKQDKRTRNKDRPDRGVWTPLRRSDGSHASDESLSSLNSQSTLVPPDSAEGTQKEGKYDLSNTRGWDFKPIGSGRGGNFSVDNGSYKHGGRRGPSYNDTKDAAADGSPNLSEGKLLKRVSTGYSSHEDLETYAGPNAVLDWRKLLDSILPLSAAAMALPPLSIRGDLGVLSTAGARYALSLLKSFAQMGPQGALGATKLLRPFSEVVDSLGLKDPFIRNWIDLLSFLLAGVKSDGILSAEMIYMFAEWYKPGCSLEYPLGGSGALVDALVRGLQKFGGRIALRSHVENIVVENGRAVGVKLRSGQFVRAKKAVVSNASMWDTLKLLPKEAVPNSYEERIQNTKQCESFMHLHLGFDAEGIRDDLGIHHIVVNDWSRGVDADQNVVLISVPTVLSPDLAPPGKHVLHAYTPGTEPYELWEGLDRRSAEYKQLKAERSEVMWKAVERSLGPGFSRDKCEVKMVGTPLTHQRFLRRNRGTYGPAIQAGKDSFPGHPTPIPQLYCCGDSTFPGIGVPAVAASGAIVANSLVSVAQHSELLDAFQASVTQTFGITSSKS</sequence>
<dbReference type="InterPro" id="IPR036188">
    <property type="entry name" value="FAD/NAD-bd_sf"/>
</dbReference>
<name>A0A2U1MLP0_ARTAN</name>
<evidence type="ECO:0000259" key="4">
    <source>
        <dbReference type="Pfam" id="PF03467"/>
    </source>
</evidence>
<dbReference type="PANTHER" id="PTHR46313:SF1">
    <property type="entry name" value="FAD_NAD(P)-BINDING OXIDOREDUCTASE FAMILY PROTEIN"/>
    <property type="match status" value="1"/>
</dbReference>
<dbReference type="GO" id="GO:0000184">
    <property type="term" value="P:nuclear-transcribed mRNA catabolic process, nonsense-mediated decay"/>
    <property type="evidence" value="ECO:0007669"/>
    <property type="project" value="UniProtKB-KW"/>
</dbReference>
<dbReference type="Gene3D" id="3.50.50.60">
    <property type="entry name" value="FAD/NAD(P)-binding domain"/>
    <property type="match status" value="1"/>
</dbReference>
<comment type="similarity">
    <text evidence="1">Belongs to the RENT3 family.</text>
</comment>
<dbReference type="Pfam" id="PF03467">
    <property type="entry name" value="Smg4_UPF3"/>
    <property type="match status" value="1"/>
</dbReference>
<reference evidence="5 6" key="1">
    <citation type="journal article" date="2018" name="Mol. Plant">
        <title>The genome of Artemisia annua provides insight into the evolution of Asteraceae family and artemisinin biosynthesis.</title>
        <authorList>
            <person name="Shen Q."/>
            <person name="Zhang L."/>
            <person name="Liao Z."/>
            <person name="Wang S."/>
            <person name="Yan T."/>
            <person name="Shi P."/>
            <person name="Liu M."/>
            <person name="Fu X."/>
            <person name="Pan Q."/>
            <person name="Wang Y."/>
            <person name="Lv Z."/>
            <person name="Lu X."/>
            <person name="Zhang F."/>
            <person name="Jiang W."/>
            <person name="Ma Y."/>
            <person name="Chen M."/>
            <person name="Hao X."/>
            <person name="Li L."/>
            <person name="Tang Y."/>
            <person name="Lv G."/>
            <person name="Zhou Y."/>
            <person name="Sun X."/>
            <person name="Brodelius P.E."/>
            <person name="Rose J.K.C."/>
            <person name="Tang K."/>
        </authorList>
    </citation>
    <scope>NUCLEOTIDE SEQUENCE [LARGE SCALE GENOMIC DNA]</scope>
    <source>
        <strain evidence="6">cv. Huhao1</strain>
        <tissue evidence="5">Leaf</tissue>
    </source>
</reference>
<evidence type="ECO:0000256" key="3">
    <source>
        <dbReference type="SAM" id="MobiDB-lite"/>
    </source>
</evidence>
<feature type="compositionally biased region" description="Basic and acidic residues" evidence="3">
    <location>
        <begin position="336"/>
        <end position="365"/>
    </location>
</feature>